<evidence type="ECO:0000313" key="3">
    <source>
        <dbReference type="Proteomes" id="UP000546200"/>
    </source>
</evidence>
<dbReference type="RefSeq" id="WP_425506147.1">
    <property type="nucleotide sequence ID" value="NZ_JACIJK010000001.1"/>
</dbReference>
<reference evidence="2 3" key="1">
    <citation type="submission" date="2020-08" db="EMBL/GenBank/DDBJ databases">
        <title>Genomic Encyclopedia of Type Strains, Phase IV (KMG-IV): sequencing the most valuable type-strain genomes for metagenomic binning, comparative biology and taxonomic classification.</title>
        <authorList>
            <person name="Goeker M."/>
        </authorList>
    </citation>
    <scope>NUCLEOTIDE SEQUENCE [LARGE SCALE GENOMIC DNA]</scope>
    <source>
        <strain evidence="2 3">DSM 100044</strain>
    </source>
</reference>
<dbReference type="Pfam" id="PF21834">
    <property type="entry name" value="DUF6894"/>
    <property type="match status" value="1"/>
</dbReference>
<dbReference type="InterPro" id="IPR054189">
    <property type="entry name" value="DUF6894"/>
</dbReference>
<name>A0A7W9ESK0_9SPHN</name>
<evidence type="ECO:0000259" key="1">
    <source>
        <dbReference type="Pfam" id="PF21834"/>
    </source>
</evidence>
<organism evidence="2 3">
    <name type="scientific">Sphingomonas aerophila</name>
    <dbReference type="NCBI Taxonomy" id="1344948"/>
    <lineage>
        <taxon>Bacteria</taxon>
        <taxon>Pseudomonadati</taxon>
        <taxon>Pseudomonadota</taxon>
        <taxon>Alphaproteobacteria</taxon>
        <taxon>Sphingomonadales</taxon>
        <taxon>Sphingomonadaceae</taxon>
        <taxon>Sphingomonas</taxon>
    </lineage>
</organism>
<sequence length="86" mass="9186">MSRYYIHLQDPNGHCHDGEGFEAEGLDQATAVARETAGQLLREAVSKGEDAVSLLMCLDDSSGTRIANFAVHGSFATYAQTGVRLG</sequence>
<accession>A0A7W9ESK0</accession>
<gene>
    <name evidence="2" type="ORF">FHS94_000015</name>
</gene>
<dbReference type="EMBL" id="JACIJK010000001">
    <property type="protein sequence ID" value="MBB5713196.1"/>
    <property type="molecule type" value="Genomic_DNA"/>
</dbReference>
<dbReference type="Proteomes" id="UP000546200">
    <property type="component" value="Unassembled WGS sequence"/>
</dbReference>
<feature type="domain" description="DUF6894" evidence="1">
    <location>
        <begin position="3"/>
        <end position="68"/>
    </location>
</feature>
<dbReference type="AlphaFoldDB" id="A0A7W9ESK0"/>
<evidence type="ECO:0000313" key="2">
    <source>
        <dbReference type="EMBL" id="MBB5713196.1"/>
    </source>
</evidence>
<keyword evidence="3" id="KW-1185">Reference proteome</keyword>
<comment type="caution">
    <text evidence="2">The sequence shown here is derived from an EMBL/GenBank/DDBJ whole genome shotgun (WGS) entry which is preliminary data.</text>
</comment>
<proteinExistence type="predicted"/>
<protein>
    <recommendedName>
        <fullName evidence="1">DUF6894 domain-containing protein</fullName>
    </recommendedName>
</protein>